<protein>
    <recommendedName>
        <fullName evidence="5">TIGR00300 family protein</fullName>
    </recommendedName>
</protein>
<dbReference type="InterPro" id="IPR048963">
    <property type="entry name" value="ArgZ/ArgE-like_C_2nd"/>
</dbReference>
<dbReference type="Pfam" id="PF21570">
    <property type="entry name" value="ArgZ-like_C_2nd"/>
    <property type="match status" value="1"/>
</dbReference>
<dbReference type="EMBL" id="JAYMFH010000005">
    <property type="protein sequence ID" value="MEC4294722.1"/>
    <property type="molecule type" value="Genomic_DNA"/>
</dbReference>
<gene>
    <name evidence="3" type="ORF">VJ920_05325</name>
</gene>
<comment type="caution">
    <text evidence="3">The sequence shown here is derived from an EMBL/GenBank/DDBJ whole genome shotgun (WGS) entry which is preliminary data.</text>
</comment>
<dbReference type="InterPro" id="IPR048964">
    <property type="entry name" value="ArgZ/ArgE-like_C_1st"/>
</dbReference>
<evidence type="ECO:0000313" key="4">
    <source>
        <dbReference type="Proteomes" id="UP001343724"/>
    </source>
</evidence>
<dbReference type="Pfam" id="PF21571">
    <property type="entry name" value="ArgZ-like_C_1st"/>
    <property type="match status" value="1"/>
</dbReference>
<feature type="domain" description="Arginine dihydrolase ArgZ/ArgE-like C-terminal first subdomain" evidence="2">
    <location>
        <begin position="48"/>
        <end position="92"/>
    </location>
</feature>
<dbReference type="Proteomes" id="UP001343724">
    <property type="component" value="Unassembled WGS sequence"/>
</dbReference>
<reference evidence="3 4" key="1">
    <citation type="submission" date="2024-01" db="EMBL/GenBank/DDBJ databases">
        <title>novel species in genus Adlercreutzia.</title>
        <authorList>
            <person name="Liu X."/>
        </authorList>
    </citation>
    <scope>NUCLEOTIDE SEQUENCE [LARGE SCALE GENOMIC DNA]</scope>
    <source>
        <strain evidence="3 4">R22</strain>
    </source>
</reference>
<evidence type="ECO:0000259" key="1">
    <source>
        <dbReference type="Pfam" id="PF21570"/>
    </source>
</evidence>
<name>A0ABU6IXZ6_9ACTN</name>
<dbReference type="Gene3D" id="2.40.420.10">
    <property type="entry name" value="conserved putative lor/sdh protein from methanococcus maripaludis s2 domain"/>
    <property type="match status" value="1"/>
</dbReference>
<proteinExistence type="predicted"/>
<evidence type="ECO:0008006" key="5">
    <source>
        <dbReference type="Google" id="ProtNLM"/>
    </source>
</evidence>
<feature type="domain" description="Arginine dihydrolase ArgZ/ArgE-like C-terminal second subdomain" evidence="1">
    <location>
        <begin position="150"/>
        <end position="363"/>
    </location>
</feature>
<keyword evidence="4" id="KW-1185">Reference proteome</keyword>
<accession>A0ABU6IXZ6</accession>
<dbReference type="Gene3D" id="3.40.50.10690">
    <property type="entry name" value="putative lor/sdh protein like domains"/>
    <property type="match status" value="1"/>
</dbReference>
<dbReference type="RefSeq" id="WP_326454554.1">
    <property type="nucleotide sequence ID" value="NZ_JAYMFH010000005.1"/>
</dbReference>
<sequence length="373" mass="41591">MSFAVTPYTPPDFDAAHLREAPDARLKPAPKDFVAPEGYHAMSIYPEYLKLNGQWVLARDSRMDCVAVVEDGEIFVREFRHIKKGDLIACGRTEHGEEGILVYTEGFRELDLPEPGAPHPGGHDNFAFRLGRSRETAFSRDYDELYALLEHEREHGYVVWVLGPAFSFNGYSRDAFAKIIDAGYVDAVFAGNALATHDLEGAYFHTALGQDIDTQENRPNGHYHHLDTINRVRYWGSIDKFIEEEHVHDGIMHALEKNHVPYVLAGSIRDDGPLPGVFGNAYAAQDVMRSHIRKATTVICLATMLHTIATGNMTPSYRVLEDGTVRPVYFYCVDIAEFTVNKLVDRGSLASRGIVTNVQDFIAHVGKGLGVLG</sequence>
<evidence type="ECO:0000313" key="3">
    <source>
        <dbReference type="EMBL" id="MEC4294722.1"/>
    </source>
</evidence>
<evidence type="ECO:0000259" key="2">
    <source>
        <dbReference type="Pfam" id="PF21571"/>
    </source>
</evidence>
<organism evidence="3 4">
    <name type="scientific">Adlercreutzia shanghongiae</name>
    <dbReference type="NCBI Taxonomy" id="3111773"/>
    <lineage>
        <taxon>Bacteria</taxon>
        <taxon>Bacillati</taxon>
        <taxon>Actinomycetota</taxon>
        <taxon>Coriobacteriia</taxon>
        <taxon>Eggerthellales</taxon>
        <taxon>Eggerthellaceae</taxon>
        <taxon>Adlercreutzia</taxon>
    </lineage>
</organism>